<dbReference type="PROSITE" id="PS00606">
    <property type="entry name" value="KS3_1"/>
    <property type="match status" value="1"/>
</dbReference>
<dbReference type="InterPro" id="IPR014030">
    <property type="entry name" value="Ketoacyl_synth_N"/>
</dbReference>
<dbReference type="RefSeq" id="WP_092078683.1">
    <property type="nucleotide sequence ID" value="NZ_FOYI01000004.1"/>
</dbReference>
<dbReference type="Gene3D" id="3.20.20.70">
    <property type="entry name" value="Aldolase class I"/>
    <property type="match status" value="2"/>
</dbReference>
<dbReference type="InterPro" id="IPR018201">
    <property type="entry name" value="Ketoacyl_synth_AS"/>
</dbReference>
<dbReference type="SUPFAM" id="SSF52151">
    <property type="entry name" value="FabD/lysophospholipase-like"/>
    <property type="match status" value="1"/>
</dbReference>
<evidence type="ECO:0000313" key="7">
    <source>
        <dbReference type="Proteomes" id="UP000199302"/>
    </source>
</evidence>
<keyword evidence="7" id="KW-1185">Reference proteome</keyword>
<feature type="compositionally biased region" description="Basic and acidic residues" evidence="4">
    <location>
        <begin position="1587"/>
        <end position="1606"/>
    </location>
</feature>
<dbReference type="CDD" id="cd08953">
    <property type="entry name" value="KR_2_SDR_x"/>
    <property type="match status" value="1"/>
</dbReference>
<dbReference type="Gene3D" id="3.40.366.10">
    <property type="entry name" value="Malonyl-Coenzyme A Acyl Carrier Protein, domain 2"/>
    <property type="match status" value="1"/>
</dbReference>
<dbReference type="SUPFAM" id="SSF55048">
    <property type="entry name" value="Probable ACP-binding domain of malonyl-CoA ACP transacylase"/>
    <property type="match status" value="1"/>
</dbReference>
<feature type="compositionally biased region" description="Low complexity" evidence="4">
    <location>
        <begin position="1679"/>
        <end position="1690"/>
    </location>
</feature>
<dbReference type="PANTHER" id="PTHR43074:SF1">
    <property type="entry name" value="BETA-KETOACYL SYNTHASE FAMILY PROTEIN-RELATED"/>
    <property type="match status" value="1"/>
</dbReference>
<dbReference type="Gene3D" id="1.10.1200.10">
    <property type="entry name" value="ACP-like"/>
    <property type="match status" value="1"/>
</dbReference>
<evidence type="ECO:0000256" key="2">
    <source>
        <dbReference type="ARBA" id="ARBA00022553"/>
    </source>
</evidence>
<evidence type="ECO:0000256" key="3">
    <source>
        <dbReference type="ARBA" id="ARBA00022679"/>
    </source>
</evidence>
<keyword evidence="2" id="KW-0597">Phosphoprotein</keyword>
<feature type="domain" description="Ketosynthase family 3 (KS3)" evidence="5">
    <location>
        <begin position="660"/>
        <end position="1112"/>
    </location>
</feature>
<organism evidence="6 7">
    <name type="scientific">Poseidonocella sedimentorum</name>
    <dbReference type="NCBI Taxonomy" id="871652"/>
    <lineage>
        <taxon>Bacteria</taxon>
        <taxon>Pseudomonadati</taxon>
        <taxon>Pseudomonadota</taxon>
        <taxon>Alphaproteobacteria</taxon>
        <taxon>Rhodobacterales</taxon>
        <taxon>Roseobacteraceae</taxon>
        <taxon>Poseidonocella</taxon>
    </lineage>
</organism>
<dbReference type="InterPro" id="IPR001227">
    <property type="entry name" value="Ac_transferase_dom_sf"/>
</dbReference>
<dbReference type="SMART" id="SM00825">
    <property type="entry name" value="PKS_KS"/>
    <property type="match status" value="1"/>
</dbReference>
<reference evidence="6 7" key="1">
    <citation type="submission" date="2016-10" db="EMBL/GenBank/DDBJ databases">
        <authorList>
            <person name="de Groot N.N."/>
        </authorList>
    </citation>
    <scope>NUCLEOTIDE SEQUENCE [LARGE SCALE GENOMIC DNA]</scope>
    <source>
        <strain evidence="7">KMM 9023,NRIC 0796,JCM 17311,KCTC 23692</strain>
    </source>
</reference>
<keyword evidence="3 6" id="KW-0808">Transferase</keyword>
<dbReference type="Pfam" id="PF08659">
    <property type="entry name" value="KR"/>
    <property type="match status" value="1"/>
</dbReference>
<dbReference type="Pfam" id="PF00109">
    <property type="entry name" value="ketoacyl-synt"/>
    <property type="match status" value="1"/>
</dbReference>
<name>A0A1I6DL27_9RHOB</name>
<dbReference type="Gene3D" id="3.40.47.10">
    <property type="match status" value="1"/>
</dbReference>
<sequence length="2317" mass="240372">MTTKMRVICLAPAAFGIELAEAALRCGATALLDAAVDGTRSWTAADVAHLRARGGALAVRATPDQRDVLGGFEGHPHDVVLTGWQHRPSSALRALMTPGRSIWLEIADAGDLDQIDPSLGISGVLGRGSECGGVSGRESAFILAQRLATGAHPFWIQGAIGPATAAASRLAGAAGVVLDDALIHLAETALPSGVIAKLASLAGTDTAVIETRGSGAVRVACRADLAGAEAFRAAAGGEPPARMGWGDPDDWALPVGQGLDTQAQVARRCGRLGRLVAEVRETAAEAPERALNRRALAPDGPLAAAHGTRLPLVQGPMTRVSDGPAFAAHVAGAGGLPMLALAMMEGGDAAAVLASTAERLGSQPWGVGLLGYLSPDVLEPQIAAVEATRPPFALIAGGRPEQARRLEKQGITTYLHAPTPTLLRQYLEQGARHFVVEGAECGGHIGPLGGFALWGAVVEVLRSLPEALRSDVHVLFAGGIHDARSAAMIAAMAVPIFPARFGLLMGSAYLLTEDATRSGAIGPAFQEAAIACRSTAAIKTGPGHAIRCAPTAFVETFEGERSRLSAEGVTGAALSEALERVVTGRLRLASKGIIREGADLVAAPAETQRQEGLFMMGEAAALMGRTTSIGDLHSAVTEGAIAQLQAATEARTAPARAAPPEPVAIIGIGCIVPGAEDADGLWRLLLDGRSTITEVPDRRWDWRLFYRPDQSPPDPDGIQSKWGGFIDPVAFDPVSYGIPPQVLGSICLPQLLALEATTRALNDAGLTGTRRLEALRARTAVIFGVASAGDVEQMYKLRSGLPLVLEADAQERARLPEWTEETFPGILLNVVAGRVANRFDFGGPNFTVDAACASSLASLDIAIRELHSGRSDLALAGAVEAELSPHAYVAFSNTGALSPTGQARVFDAAADGIVISEGVVVLALKRLGDAIADGDRVYATINGIGGASDGRGLGLTAPKTAGQVRAIDGAHGMAGTSVADLGLYEAHATGTKLGDSTEVETLVKALSQHGNAAQGAPAGTPCIAGSAKSLLGHTRAAAGLVGVTKAALALHHRVLPPHPGVEAPLKGLDDPKGPAALLQVAQPWVQPQGTPATAGVSAFGFGGVNFHAVLQQHDAMAPLGAARWPAEVFTAAGADAGDLVKALTRLRTAAERMDPRAGPAGELRTLSLSSILEAQQQGPTPARAAITARNAGELLSRIDGALARLAGREDGQTVGLTLALAPAEGELAVLFPGQGAQYPQMGAELALYAREVHAALSACRQRAEILPTAAHDPATRASQAAALAATEIAQPALAALSCGMLDFARRLCLAPARYAGHSFGELVALHAAGAMSRDTLVSLAETRGRLMAELGPKDGTMAMIGLAADELRSRLGADSGVVLANLNGPKQTVLSGSRAAIEVACERVRDAGVAVRMLPVSSAFHSPLMAPVQEQFTAALADASILPLGEVEVHANLDGRAYPTAPAEIANRLAGHLEAPVDFIAQVETMWAAGVRSFIEIGPGRTLTGLVGQILGDRPHHALATDGGLEAWLRSFGALWAEGREIDLTALFEDRNVPVLALDAIPAPPADPEWLLDGGRVWRAGTPGHMGAKEFRTADTADPPRDRLAGSDRVSAGDAGTPRDLVYAEYQATMRLFLEQQERVLSGMLGEDGAAFGPDETAATPAEPRAAEPPPGTAPDESAVAATPEDAAPAVPQDREALADHCIRIIAARTGYAERTIGRDLDLAADLGVNSLKRIEIMGDLIESFPAHLTEALQDSSDVLVGATTVARLADAVFDIVSSPAAAAPQAAPATGTTAPDEPAPDGPAKSDAAPHACPRFSARAEEVPLRAEAVIPLDGLCIVTEGPPDLTERVRSELLRQGVRVSVISRADLNDPEALAIRVAVLRMVNGAIGAVVDLFALAEGPHGMDGTEWAAPSPDVAEPCATHPARRLFQLLRLLEEEIDGEVPFRIVAAAPAYPDMMRSAVARRARGGGLHGLLSSVTREHPKIMAKVLDLDVSEDAQLLAGTIALETLVPGGGDEVAYCNGRRFAYTARATPLIRSGAPTDWRIPASGVVLATGGARGITAEICAEVAGPGVHFALVGREPAPDGTAEDHPRAAAIARLEQAGAEVSYHQADVRSPDALGAVIDRLYARHGRIDAVLHGAGVIEDQRFCSKDLASFDRVFATKVASTAVLRAKLRPEALRWVVLFGSVSGRFGNRGQCDYAAANDAMARIGSEMVRAWPDVRVLSIDWGPWSGTGMAGAGVQAMLRREGIRTIPPEAGRAFFADEMTWGTKADSEVVAGQGPWASETDGGLSRLLALSARMLRRHGPAEEDVA</sequence>
<dbReference type="InterPro" id="IPR013968">
    <property type="entry name" value="PKS_KR"/>
</dbReference>
<dbReference type="Pfam" id="PF00698">
    <property type="entry name" value="Acyl_transf_1"/>
    <property type="match status" value="1"/>
</dbReference>
<dbReference type="SUPFAM" id="SSF51412">
    <property type="entry name" value="Inosine monophosphate dehydrogenase (IMPDH)"/>
    <property type="match status" value="1"/>
</dbReference>
<protein>
    <submittedName>
        <fullName evidence="6">Acyl transferase domain-containing protein</fullName>
    </submittedName>
</protein>
<dbReference type="SUPFAM" id="SSF51735">
    <property type="entry name" value="NAD(P)-binding Rossmann-fold domains"/>
    <property type="match status" value="2"/>
</dbReference>
<dbReference type="PROSITE" id="PS52004">
    <property type="entry name" value="KS3_2"/>
    <property type="match status" value="1"/>
</dbReference>
<feature type="region of interest" description="Disordered" evidence="4">
    <location>
        <begin position="1583"/>
        <end position="1616"/>
    </location>
</feature>
<proteinExistence type="predicted"/>
<dbReference type="InterPro" id="IPR036736">
    <property type="entry name" value="ACP-like_sf"/>
</dbReference>
<dbReference type="SMART" id="SM00827">
    <property type="entry name" value="PKS_AT"/>
    <property type="match status" value="1"/>
</dbReference>
<dbReference type="Gene3D" id="3.40.50.720">
    <property type="entry name" value="NAD(P)-binding Rossmann-like Domain"/>
    <property type="match status" value="1"/>
</dbReference>
<dbReference type="GO" id="GO:0006633">
    <property type="term" value="P:fatty acid biosynthetic process"/>
    <property type="evidence" value="ECO:0007669"/>
    <property type="project" value="InterPro"/>
</dbReference>
<dbReference type="InterPro" id="IPR014031">
    <property type="entry name" value="Ketoacyl_synth_C"/>
</dbReference>
<evidence type="ECO:0000259" key="5">
    <source>
        <dbReference type="PROSITE" id="PS52004"/>
    </source>
</evidence>
<dbReference type="PANTHER" id="PTHR43074">
    <property type="entry name" value="OMEGA-3 POLYUNSATURATED FATTY ACID SYNTHASE PFAB-RELATED"/>
    <property type="match status" value="1"/>
</dbReference>
<dbReference type="STRING" id="871652.SAMN04515673_10452"/>
<dbReference type="InterPro" id="IPR057326">
    <property type="entry name" value="KR_dom"/>
</dbReference>
<dbReference type="InterPro" id="IPR036291">
    <property type="entry name" value="NAD(P)-bd_dom_sf"/>
</dbReference>
<dbReference type="GO" id="GO:0004315">
    <property type="term" value="F:3-oxoacyl-[acyl-carrier-protein] synthase activity"/>
    <property type="evidence" value="ECO:0007669"/>
    <property type="project" value="InterPro"/>
</dbReference>
<dbReference type="Pfam" id="PF03060">
    <property type="entry name" value="NMO"/>
    <property type="match status" value="1"/>
</dbReference>
<evidence type="ECO:0000313" key="6">
    <source>
        <dbReference type="EMBL" id="SFR06146.1"/>
    </source>
</evidence>
<dbReference type="InterPro" id="IPR020841">
    <property type="entry name" value="PKS_Beta-ketoAc_synthase_dom"/>
</dbReference>
<dbReference type="Pfam" id="PF02801">
    <property type="entry name" value="Ketoacyl-synt_C"/>
    <property type="match status" value="1"/>
</dbReference>
<dbReference type="Proteomes" id="UP000199302">
    <property type="component" value="Unassembled WGS sequence"/>
</dbReference>
<evidence type="ECO:0000256" key="4">
    <source>
        <dbReference type="SAM" id="MobiDB-lite"/>
    </source>
</evidence>
<dbReference type="SUPFAM" id="SSF53901">
    <property type="entry name" value="Thiolase-like"/>
    <property type="match status" value="1"/>
</dbReference>
<dbReference type="InterPro" id="IPR052568">
    <property type="entry name" value="PKS-FAS_Synthase"/>
</dbReference>
<dbReference type="InterPro" id="IPR016036">
    <property type="entry name" value="Malonyl_transacylase_ACP-bd"/>
</dbReference>
<dbReference type="InterPro" id="IPR014043">
    <property type="entry name" value="Acyl_transferase_dom"/>
</dbReference>
<gene>
    <name evidence="6" type="ORF">SAMN04515673_10452</name>
</gene>
<dbReference type="InterPro" id="IPR016035">
    <property type="entry name" value="Acyl_Trfase/lysoPLipase"/>
</dbReference>
<feature type="region of interest" description="Disordered" evidence="4">
    <location>
        <begin position="1646"/>
        <end position="1690"/>
    </location>
</feature>
<dbReference type="InterPro" id="IPR016039">
    <property type="entry name" value="Thiolase-like"/>
</dbReference>
<dbReference type="OrthoDB" id="9778690at2"/>
<dbReference type="EMBL" id="FOYI01000004">
    <property type="protein sequence ID" value="SFR06146.1"/>
    <property type="molecule type" value="Genomic_DNA"/>
</dbReference>
<dbReference type="SUPFAM" id="SSF47336">
    <property type="entry name" value="ACP-like"/>
    <property type="match status" value="1"/>
</dbReference>
<keyword evidence="1" id="KW-0596">Phosphopantetheine</keyword>
<feature type="compositionally biased region" description="Low complexity" evidence="4">
    <location>
        <begin position="1784"/>
        <end position="1797"/>
    </location>
</feature>
<evidence type="ECO:0000256" key="1">
    <source>
        <dbReference type="ARBA" id="ARBA00022450"/>
    </source>
</evidence>
<dbReference type="SMART" id="SM00822">
    <property type="entry name" value="PKS_KR"/>
    <property type="match status" value="1"/>
</dbReference>
<dbReference type="InterPro" id="IPR013785">
    <property type="entry name" value="Aldolase_TIM"/>
</dbReference>
<feature type="region of interest" description="Disordered" evidence="4">
    <location>
        <begin position="1784"/>
        <end position="1812"/>
    </location>
</feature>
<accession>A0A1I6DL27</accession>
<dbReference type="CDD" id="cd00833">
    <property type="entry name" value="PKS"/>
    <property type="match status" value="1"/>
</dbReference>